<dbReference type="OrthoDB" id="613853at2759"/>
<dbReference type="EMBL" id="CM000882">
    <property type="protein sequence ID" value="PNT67164.1"/>
    <property type="molecule type" value="Genomic_DNA"/>
</dbReference>
<organism evidence="3">
    <name type="scientific">Brachypodium distachyon</name>
    <name type="common">Purple false brome</name>
    <name type="synonym">Trachynia distachya</name>
    <dbReference type="NCBI Taxonomy" id="15368"/>
    <lineage>
        <taxon>Eukaryota</taxon>
        <taxon>Viridiplantae</taxon>
        <taxon>Streptophyta</taxon>
        <taxon>Embryophyta</taxon>
        <taxon>Tracheophyta</taxon>
        <taxon>Spermatophyta</taxon>
        <taxon>Magnoliopsida</taxon>
        <taxon>Liliopsida</taxon>
        <taxon>Poales</taxon>
        <taxon>Poaceae</taxon>
        <taxon>BOP clade</taxon>
        <taxon>Pooideae</taxon>
        <taxon>Stipodae</taxon>
        <taxon>Brachypodieae</taxon>
        <taxon>Brachypodium</taxon>
    </lineage>
</organism>
<sequence length="390" mass="43925">MPVIELDKFPESKIVVLSFLAIVFDILHHIHSLVPLRDAARAACVSRRFLSSWRSFPNLTFNWKTLGFNLDEDTPYETAKKCEEYMAIIYHILENHSGTGVKTLKLNLCPWGNEVTASHLDRWLQTAVKSGILELVVDLPDDHSPKYNFPCLLLSCAASSIQSLSLSSCAFRPTFIIGCLRNLKSLYLRLVPITEEELECFFSCTISLENLEIYQCNEITFLKIPSYLQRLSILQLYSIVSNLHTLVLCSSSEAFYTLGSAHKFLQLRRLKIYCCGSQFQSFDFLSTVSFLEACPVLETFFFSSDQHFGGRQKPTLKDSDADPCHIRKIPGFRHENLKKASITGVRSSKSLIELACQILESCSSLLCLVLDTTSGYDGWNSEAPGLPSSL</sequence>
<evidence type="ECO:0000313" key="4">
    <source>
        <dbReference type="EnsemblPlants" id="PNT67164"/>
    </source>
</evidence>
<keyword evidence="5" id="KW-1185">Reference proteome</keyword>
<dbReference type="Gene3D" id="3.80.10.10">
    <property type="entry name" value="Ribonuclease Inhibitor"/>
    <property type="match status" value="1"/>
</dbReference>
<dbReference type="InterPro" id="IPR055357">
    <property type="entry name" value="LRR_At1g61320_AtMIF1"/>
</dbReference>
<dbReference type="Pfam" id="PF00646">
    <property type="entry name" value="F-box"/>
    <property type="match status" value="1"/>
</dbReference>
<reference evidence="3" key="2">
    <citation type="submission" date="2017-06" db="EMBL/GenBank/DDBJ databases">
        <title>WGS assembly of Brachypodium distachyon.</title>
        <authorList>
            <consortium name="The International Brachypodium Initiative"/>
            <person name="Lucas S."/>
            <person name="Harmon-Smith M."/>
            <person name="Lail K."/>
            <person name="Tice H."/>
            <person name="Grimwood J."/>
            <person name="Bruce D."/>
            <person name="Barry K."/>
            <person name="Shu S."/>
            <person name="Lindquist E."/>
            <person name="Wang M."/>
            <person name="Pitluck S."/>
            <person name="Vogel J.P."/>
            <person name="Garvin D.F."/>
            <person name="Mockler T.C."/>
            <person name="Schmutz J."/>
            <person name="Rokhsar D."/>
            <person name="Bevan M.W."/>
        </authorList>
    </citation>
    <scope>NUCLEOTIDE SEQUENCE</scope>
    <source>
        <strain evidence="3">Bd21</strain>
    </source>
</reference>
<dbReference type="PANTHER" id="PTHR34145:SF64">
    <property type="entry name" value="F-BOX DOMAIN CONTAINING PROTEIN, EXPRESSED"/>
    <property type="match status" value="1"/>
</dbReference>
<dbReference type="EnsemblPlants" id="PNT67164">
    <property type="protein sequence ID" value="PNT67164"/>
    <property type="gene ID" value="BRADI_3g21793v3"/>
</dbReference>
<gene>
    <name evidence="3" type="ORF">BRADI_3g21793v3</name>
</gene>
<dbReference type="AlphaFoldDB" id="A0A2K2CYQ6"/>
<dbReference type="STRING" id="15368.A0A2K2CYQ6"/>
<feature type="domain" description="F-box" evidence="1">
    <location>
        <begin position="24"/>
        <end position="58"/>
    </location>
</feature>
<evidence type="ECO:0000259" key="2">
    <source>
        <dbReference type="Pfam" id="PF23622"/>
    </source>
</evidence>
<accession>A0A2K2CYQ6</accession>
<protein>
    <recommendedName>
        <fullName evidence="6">F-box domain-containing protein</fullName>
    </recommendedName>
</protein>
<dbReference type="SUPFAM" id="SSF52058">
    <property type="entry name" value="L domain-like"/>
    <property type="match status" value="1"/>
</dbReference>
<dbReference type="SUPFAM" id="SSF81383">
    <property type="entry name" value="F-box domain"/>
    <property type="match status" value="1"/>
</dbReference>
<dbReference type="PANTHER" id="PTHR34145">
    <property type="entry name" value="OS02G0105600 PROTEIN"/>
    <property type="match status" value="1"/>
</dbReference>
<dbReference type="Pfam" id="PF23622">
    <property type="entry name" value="LRR_At1g61320_AtMIF1"/>
    <property type="match status" value="1"/>
</dbReference>
<reference evidence="4" key="3">
    <citation type="submission" date="2018-08" db="UniProtKB">
        <authorList>
            <consortium name="EnsemblPlants"/>
        </authorList>
    </citation>
    <scope>IDENTIFICATION</scope>
    <source>
        <strain evidence="4">cv. Bd21</strain>
    </source>
</reference>
<name>A0A2K2CYQ6_BRADI</name>
<dbReference type="Proteomes" id="UP000008810">
    <property type="component" value="Chromosome 3"/>
</dbReference>
<reference evidence="3 4" key="1">
    <citation type="journal article" date="2010" name="Nature">
        <title>Genome sequencing and analysis of the model grass Brachypodium distachyon.</title>
        <authorList>
            <consortium name="International Brachypodium Initiative"/>
        </authorList>
    </citation>
    <scope>NUCLEOTIDE SEQUENCE [LARGE SCALE GENOMIC DNA]</scope>
    <source>
        <strain evidence="3 4">Bd21</strain>
    </source>
</reference>
<proteinExistence type="predicted"/>
<dbReference type="InParanoid" id="A0A2K2CYQ6"/>
<evidence type="ECO:0000313" key="5">
    <source>
        <dbReference type="Proteomes" id="UP000008810"/>
    </source>
</evidence>
<evidence type="ECO:0008006" key="6">
    <source>
        <dbReference type="Google" id="ProtNLM"/>
    </source>
</evidence>
<evidence type="ECO:0000259" key="1">
    <source>
        <dbReference type="Pfam" id="PF00646"/>
    </source>
</evidence>
<dbReference type="InterPro" id="IPR032675">
    <property type="entry name" value="LRR_dom_sf"/>
</dbReference>
<dbReference type="InterPro" id="IPR053772">
    <property type="entry name" value="At1g61320/At1g61330-like"/>
</dbReference>
<dbReference type="Gramene" id="PNT67164">
    <property type="protein sequence ID" value="PNT67164"/>
    <property type="gene ID" value="BRADI_3g21793v3"/>
</dbReference>
<feature type="domain" description="At1g61320/AtMIF1 LRR" evidence="2">
    <location>
        <begin position="92"/>
        <end position="237"/>
    </location>
</feature>
<dbReference type="InterPro" id="IPR036047">
    <property type="entry name" value="F-box-like_dom_sf"/>
</dbReference>
<evidence type="ECO:0000313" key="3">
    <source>
        <dbReference type="EMBL" id="PNT67164.1"/>
    </source>
</evidence>
<dbReference type="InterPro" id="IPR001810">
    <property type="entry name" value="F-box_dom"/>
</dbReference>